<dbReference type="AlphaFoldDB" id="A0A382AYS4"/>
<accession>A0A382AYS4</accession>
<organism evidence="1">
    <name type="scientific">marine metagenome</name>
    <dbReference type="NCBI Taxonomy" id="408172"/>
    <lineage>
        <taxon>unclassified sequences</taxon>
        <taxon>metagenomes</taxon>
        <taxon>ecological metagenomes</taxon>
    </lineage>
</organism>
<gene>
    <name evidence="1" type="ORF">METZ01_LOCUS159056</name>
</gene>
<sequence>MNIIMKKTYLVSEPLIYYPFEIWQVRD</sequence>
<reference evidence="1" key="1">
    <citation type="submission" date="2018-05" db="EMBL/GenBank/DDBJ databases">
        <authorList>
            <person name="Lanie J.A."/>
            <person name="Ng W.-L."/>
            <person name="Kazmierczak K.M."/>
            <person name="Andrzejewski T.M."/>
            <person name="Davidsen T.M."/>
            <person name="Wayne K.J."/>
            <person name="Tettelin H."/>
            <person name="Glass J.I."/>
            <person name="Rusch D."/>
            <person name="Podicherti R."/>
            <person name="Tsui H.-C.T."/>
            <person name="Winkler M.E."/>
        </authorList>
    </citation>
    <scope>NUCLEOTIDE SEQUENCE</scope>
</reference>
<dbReference type="EMBL" id="UINC01027260">
    <property type="protein sequence ID" value="SVB06202.1"/>
    <property type="molecule type" value="Genomic_DNA"/>
</dbReference>
<proteinExistence type="predicted"/>
<name>A0A382AYS4_9ZZZZ</name>
<protein>
    <submittedName>
        <fullName evidence="1">Uncharacterized protein</fullName>
    </submittedName>
</protein>
<evidence type="ECO:0000313" key="1">
    <source>
        <dbReference type="EMBL" id="SVB06202.1"/>
    </source>
</evidence>